<comment type="subunit">
    <text evidence="7">The complex is composed of two ATP-binding proteins (PotA), two transmembrane proteins (PotB and PotC) and a solute-binding protein (PotD).</text>
</comment>
<dbReference type="GO" id="GO:0005524">
    <property type="term" value="F:ATP binding"/>
    <property type="evidence" value="ECO:0007669"/>
    <property type="project" value="UniProtKB-KW"/>
</dbReference>
<proteinExistence type="inferred from homology"/>
<sequence>MAFLSIKNLTKKYDGNTVLDSISLDIEKGSFLSLLGPSGCGKTTTLRLLAGFEKCDGGIIEVNGNIINDIPVYSRNFGMVFQSYALFPHMTVEQNIAYGLEQRKMSKKDIKEEVAKAIEMVRLAGYEKRRPKQLSGGQQQRVALARALVIKPDLLLLDESLSALDKKLRVEMQVELRQIQKKIGITTIFVTHDQEEALTLSDRIAVMKAGKIIQIGTPEEIYETPKDTFVASFLGQANFFKGSIAEKQDNIYALRLKNDGVMRFVSEKNIQPGQLSAITVRPEKIEVSRQAKELSLKGTVLFVTYVGDTSIYRVDSMGQEVIVQRQNTGNAEKYDIGDEVYLSWEPENSLVLEWDGEE</sequence>
<dbReference type="InterPro" id="IPR013611">
    <property type="entry name" value="Transp-assoc_OB_typ2"/>
</dbReference>
<dbReference type="RefSeq" id="WP_255227196.1">
    <property type="nucleotide sequence ID" value="NZ_JAJEKE010000006.1"/>
</dbReference>
<evidence type="ECO:0000256" key="6">
    <source>
        <dbReference type="ARBA" id="ARBA00023136"/>
    </source>
</evidence>
<keyword evidence="4 7" id="KW-0067">ATP-binding</keyword>
<evidence type="ECO:0000313" key="9">
    <source>
        <dbReference type="EMBL" id="MCQ1529684.1"/>
    </source>
</evidence>
<dbReference type="InterPro" id="IPR027417">
    <property type="entry name" value="P-loop_NTPase"/>
</dbReference>
<dbReference type="InterPro" id="IPR003439">
    <property type="entry name" value="ABC_transporter-like_ATP-bd"/>
</dbReference>
<organism evidence="9 10">
    <name type="scientific">Lutispora saccharofermentans</name>
    <dbReference type="NCBI Taxonomy" id="3024236"/>
    <lineage>
        <taxon>Bacteria</taxon>
        <taxon>Bacillati</taxon>
        <taxon>Bacillota</taxon>
        <taxon>Clostridia</taxon>
        <taxon>Lutisporales</taxon>
        <taxon>Lutisporaceae</taxon>
        <taxon>Lutispora</taxon>
    </lineage>
</organism>
<keyword evidence="1 7" id="KW-0813">Transport</keyword>
<dbReference type="PROSITE" id="PS00211">
    <property type="entry name" value="ABC_TRANSPORTER_1"/>
    <property type="match status" value="1"/>
</dbReference>
<evidence type="ECO:0000256" key="5">
    <source>
        <dbReference type="ARBA" id="ARBA00022967"/>
    </source>
</evidence>
<keyword evidence="6 7" id="KW-0472">Membrane</keyword>
<keyword evidence="10" id="KW-1185">Reference proteome</keyword>
<dbReference type="InterPro" id="IPR005893">
    <property type="entry name" value="PotA-like"/>
</dbReference>
<keyword evidence="3 7" id="KW-0547">Nucleotide-binding</keyword>
<dbReference type="Proteomes" id="UP001651880">
    <property type="component" value="Unassembled WGS sequence"/>
</dbReference>
<dbReference type="InterPro" id="IPR003593">
    <property type="entry name" value="AAA+_ATPase"/>
</dbReference>
<dbReference type="NCBIfam" id="TIGR01187">
    <property type="entry name" value="potA"/>
    <property type="match status" value="1"/>
</dbReference>
<dbReference type="PROSITE" id="PS50893">
    <property type="entry name" value="ABC_TRANSPORTER_2"/>
    <property type="match status" value="1"/>
</dbReference>
<dbReference type="EMBL" id="JAJEKE010000006">
    <property type="protein sequence ID" value="MCQ1529684.1"/>
    <property type="molecule type" value="Genomic_DNA"/>
</dbReference>
<dbReference type="PANTHER" id="PTHR42781:SF4">
    <property type="entry name" value="SPERMIDINE_PUTRESCINE IMPORT ATP-BINDING PROTEIN POTA"/>
    <property type="match status" value="1"/>
</dbReference>
<comment type="similarity">
    <text evidence="7">Belongs to the ABC transporter superfamily. Spermidine/putrescine importer (TC 3.A.1.11.1) family.</text>
</comment>
<dbReference type="PANTHER" id="PTHR42781">
    <property type="entry name" value="SPERMIDINE/PUTRESCINE IMPORT ATP-BINDING PROTEIN POTA"/>
    <property type="match status" value="1"/>
</dbReference>
<comment type="catalytic activity">
    <reaction evidence="7">
        <text>ATP + H2O + polyamine-[polyamine-binding protein]Side 1 = ADP + phosphate + polyamineSide 2 + [polyamine-binding protein]Side 1.</text>
        <dbReference type="EC" id="7.6.2.11"/>
    </reaction>
</comment>
<dbReference type="InterPro" id="IPR050093">
    <property type="entry name" value="ABC_SmlMolc_Importer"/>
</dbReference>
<dbReference type="EC" id="7.6.2.11" evidence="7"/>
<dbReference type="InterPro" id="IPR012340">
    <property type="entry name" value="NA-bd_OB-fold"/>
</dbReference>
<dbReference type="Gene3D" id="3.40.50.300">
    <property type="entry name" value="P-loop containing nucleotide triphosphate hydrolases"/>
    <property type="match status" value="1"/>
</dbReference>
<evidence type="ECO:0000259" key="8">
    <source>
        <dbReference type="PROSITE" id="PS50893"/>
    </source>
</evidence>
<name>A0ABT1NGF4_9FIRM</name>
<comment type="function">
    <text evidence="7">Part of the ABC transporter complex PotABCD involved in spermidine/putrescine import. Responsible for energy coupling to the transport system.</text>
</comment>
<keyword evidence="2 7" id="KW-1003">Cell membrane</keyword>
<evidence type="ECO:0000256" key="7">
    <source>
        <dbReference type="RuleBase" id="RU364083"/>
    </source>
</evidence>
<accession>A0ABT1NGF4</accession>
<dbReference type="Gene3D" id="2.40.50.140">
    <property type="entry name" value="Nucleic acid-binding proteins"/>
    <property type="match status" value="1"/>
</dbReference>
<dbReference type="SMART" id="SM00382">
    <property type="entry name" value="AAA"/>
    <property type="match status" value="1"/>
</dbReference>
<evidence type="ECO:0000313" key="10">
    <source>
        <dbReference type="Proteomes" id="UP001651880"/>
    </source>
</evidence>
<evidence type="ECO:0000256" key="2">
    <source>
        <dbReference type="ARBA" id="ARBA00022475"/>
    </source>
</evidence>
<keyword evidence="5 7" id="KW-1278">Translocase</keyword>
<dbReference type="InterPro" id="IPR017871">
    <property type="entry name" value="ABC_transporter-like_CS"/>
</dbReference>
<dbReference type="SUPFAM" id="SSF52540">
    <property type="entry name" value="P-loop containing nucleoside triphosphate hydrolases"/>
    <property type="match status" value="1"/>
</dbReference>
<dbReference type="Pfam" id="PF00005">
    <property type="entry name" value="ABC_tran"/>
    <property type="match status" value="1"/>
</dbReference>
<evidence type="ECO:0000256" key="3">
    <source>
        <dbReference type="ARBA" id="ARBA00022741"/>
    </source>
</evidence>
<evidence type="ECO:0000256" key="1">
    <source>
        <dbReference type="ARBA" id="ARBA00022448"/>
    </source>
</evidence>
<dbReference type="InterPro" id="IPR008995">
    <property type="entry name" value="Mo/tungstate-bd_C_term_dom"/>
</dbReference>
<dbReference type="Pfam" id="PF08402">
    <property type="entry name" value="TOBE_2"/>
    <property type="match status" value="1"/>
</dbReference>
<evidence type="ECO:0000256" key="4">
    <source>
        <dbReference type="ARBA" id="ARBA00022840"/>
    </source>
</evidence>
<comment type="caution">
    <text evidence="9">The sequence shown here is derived from an EMBL/GenBank/DDBJ whole genome shotgun (WGS) entry which is preliminary data.</text>
</comment>
<feature type="domain" description="ABC transporter" evidence="8">
    <location>
        <begin position="4"/>
        <end position="234"/>
    </location>
</feature>
<reference evidence="9 10" key="1">
    <citation type="submission" date="2021-10" db="EMBL/GenBank/DDBJ databases">
        <title>Lutispora strain m25 sp. nov., a thermophilic, non-spore-forming bacterium isolated from a lab-scale methanogenic bioreactor digesting anaerobic sludge.</title>
        <authorList>
            <person name="El Houari A."/>
            <person name="Mcdonald J."/>
        </authorList>
    </citation>
    <scope>NUCLEOTIDE SEQUENCE [LARGE SCALE GENOMIC DNA]</scope>
    <source>
        <strain evidence="10">m25</strain>
    </source>
</reference>
<protein>
    <recommendedName>
        <fullName evidence="7">Spermidine/putrescine import ATP-binding protein PotA</fullName>
        <ecNumber evidence="7">7.6.2.11</ecNumber>
    </recommendedName>
</protein>
<dbReference type="SUPFAM" id="SSF50331">
    <property type="entry name" value="MOP-like"/>
    <property type="match status" value="1"/>
</dbReference>
<gene>
    <name evidence="7" type="primary">potA</name>
    <name evidence="9" type="ORF">LJD61_08965</name>
</gene>